<dbReference type="GO" id="GO:0032259">
    <property type="term" value="P:methylation"/>
    <property type="evidence" value="ECO:0007669"/>
    <property type="project" value="UniProtKB-KW"/>
</dbReference>
<dbReference type="InterPro" id="IPR020843">
    <property type="entry name" value="ER"/>
</dbReference>
<dbReference type="InterPro" id="IPR057326">
    <property type="entry name" value="KR_dom"/>
</dbReference>
<dbReference type="PROSITE" id="PS00012">
    <property type="entry name" value="PHOSPHOPANTETHEINE"/>
    <property type="match status" value="1"/>
</dbReference>
<dbReference type="CDD" id="cd00833">
    <property type="entry name" value="PKS"/>
    <property type="match status" value="1"/>
</dbReference>
<evidence type="ECO:0000256" key="2">
    <source>
        <dbReference type="ARBA" id="ARBA00022553"/>
    </source>
</evidence>
<feature type="active site" description="Proton donor; for dehydratase activity" evidence="9">
    <location>
        <position position="1096"/>
    </location>
</feature>
<dbReference type="Proteomes" id="UP000434172">
    <property type="component" value="Unassembled WGS sequence"/>
</dbReference>
<dbReference type="Pfam" id="PF08240">
    <property type="entry name" value="ADH_N"/>
    <property type="match status" value="1"/>
</dbReference>
<dbReference type="GO" id="GO:0004315">
    <property type="term" value="F:3-oxoacyl-[acyl-carrier-protein] synthase activity"/>
    <property type="evidence" value="ECO:0007669"/>
    <property type="project" value="InterPro"/>
</dbReference>
<evidence type="ECO:0000256" key="7">
    <source>
        <dbReference type="ARBA" id="ARBA00023268"/>
    </source>
</evidence>
<dbReference type="InterPro" id="IPR018201">
    <property type="entry name" value="Ketoacyl_synth_AS"/>
</dbReference>
<dbReference type="GO" id="GO:0016491">
    <property type="term" value="F:oxidoreductase activity"/>
    <property type="evidence" value="ECO:0007669"/>
    <property type="project" value="UniProtKB-KW"/>
</dbReference>
<dbReference type="SMART" id="SM00823">
    <property type="entry name" value="PKS_PP"/>
    <property type="match status" value="1"/>
</dbReference>
<dbReference type="GO" id="GO:0008168">
    <property type="term" value="F:methyltransferase activity"/>
    <property type="evidence" value="ECO:0007669"/>
    <property type="project" value="UniProtKB-KW"/>
</dbReference>
<dbReference type="CDD" id="cd05195">
    <property type="entry name" value="enoyl_red"/>
    <property type="match status" value="1"/>
</dbReference>
<evidence type="ECO:0000256" key="9">
    <source>
        <dbReference type="PROSITE-ProRule" id="PRU01363"/>
    </source>
</evidence>
<dbReference type="InterPro" id="IPR020807">
    <property type="entry name" value="PKS_DH"/>
</dbReference>
<feature type="region of interest" description="C-terminal hotdog fold" evidence="9">
    <location>
        <begin position="1035"/>
        <end position="1176"/>
    </location>
</feature>
<dbReference type="InterPro" id="IPR042104">
    <property type="entry name" value="PKS_dehydratase_sf"/>
</dbReference>
<dbReference type="Gene3D" id="3.10.129.110">
    <property type="entry name" value="Polyketide synthase dehydratase"/>
    <property type="match status" value="1"/>
</dbReference>
<dbReference type="Gene3D" id="3.40.50.150">
    <property type="entry name" value="Vaccinia Virus protein VP39"/>
    <property type="match status" value="1"/>
</dbReference>
<evidence type="ECO:0000256" key="1">
    <source>
        <dbReference type="ARBA" id="ARBA00022450"/>
    </source>
</evidence>
<dbReference type="SUPFAM" id="SSF50129">
    <property type="entry name" value="GroES-like"/>
    <property type="match status" value="1"/>
</dbReference>
<keyword evidence="2" id="KW-0597">Phosphoprotein</keyword>
<protein>
    <submittedName>
        <fullName evidence="13">Polyketide synthase</fullName>
    </submittedName>
</protein>
<dbReference type="InterPro" id="IPR020806">
    <property type="entry name" value="PKS_PP-bd"/>
</dbReference>
<dbReference type="SMART" id="SM00829">
    <property type="entry name" value="PKS_ER"/>
    <property type="match status" value="1"/>
</dbReference>
<dbReference type="InterPro" id="IPR013968">
    <property type="entry name" value="PKS_KR"/>
</dbReference>
<dbReference type="Pfam" id="PF21089">
    <property type="entry name" value="PKS_DH_N"/>
    <property type="match status" value="1"/>
</dbReference>
<dbReference type="SUPFAM" id="SSF53335">
    <property type="entry name" value="S-adenosyl-L-methionine-dependent methyltransferases"/>
    <property type="match status" value="1"/>
</dbReference>
<keyword evidence="4" id="KW-0808">Transferase</keyword>
<dbReference type="GO" id="GO:0031177">
    <property type="term" value="F:phosphopantetheine binding"/>
    <property type="evidence" value="ECO:0007669"/>
    <property type="project" value="InterPro"/>
</dbReference>
<dbReference type="GO" id="GO:0044550">
    <property type="term" value="P:secondary metabolite biosynthetic process"/>
    <property type="evidence" value="ECO:0007669"/>
    <property type="project" value="TreeGrafter"/>
</dbReference>
<dbReference type="Gene3D" id="3.40.47.10">
    <property type="match status" value="1"/>
</dbReference>
<dbReference type="InterPro" id="IPR020841">
    <property type="entry name" value="PKS_Beta-ketoAc_synthase_dom"/>
</dbReference>
<dbReference type="Pfam" id="PF16197">
    <property type="entry name" value="KAsynt_C_assoc"/>
    <property type="match status" value="1"/>
</dbReference>
<dbReference type="InterPro" id="IPR036736">
    <property type="entry name" value="ACP-like_sf"/>
</dbReference>
<dbReference type="InterPro" id="IPR011032">
    <property type="entry name" value="GroES-like_sf"/>
</dbReference>
<dbReference type="PROSITE" id="PS00606">
    <property type="entry name" value="KS3_1"/>
    <property type="match status" value="1"/>
</dbReference>
<evidence type="ECO:0000256" key="5">
    <source>
        <dbReference type="ARBA" id="ARBA00022857"/>
    </source>
</evidence>
<dbReference type="InterPro" id="IPR014043">
    <property type="entry name" value="Acyl_transferase_dom"/>
</dbReference>
<dbReference type="InterPro" id="IPR032821">
    <property type="entry name" value="PKS_assoc"/>
</dbReference>
<dbReference type="Pfam" id="PF00698">
    <property type="entry name" value="Acyl_transf_1"/>
    <property type="match status" value="1"/>
</dbReference>
<dbReference type="Pfam" id="PF02801">
    <property type="entry name" value="Ketoacyl-synt_C"/>
    <property type="match status" value="1"/>
</dbReference>
<keyword evidence="8" id="KW-0012">Acyltransferase</keyword>
<dbReference type="SUPFAM" id="SSF55048">
    <property type="entry name" value="Probable ACP-binding domain of malonyl-CoA ACP transacylase"/>
    <property type="match status" value="1"/>
</dbReference>
<keyword evidence="3" id="KW-0489">Methyltransferase</keyword>
<gene>
    <name evidence="13" type="ORF">GQ607_008987</name>
</gene>
<dbReference type="InterPro" id="IPR049900">
    <property type="entry name" value="PKS_mFAS_DH"/>
</dbReference>
<proteinExistence type="predicted"/>
<dbReference type="InterPro" id="IPR013154">
    <property type="entry name" value="ADH-like_N"/>
</dbReference>
<keyword evidence="5" id="KW-0521">NADP</keyword>
<dbReference type="Gene3D" id="3.90.180.10">
    <property type="entry name" value="Medium-chain alcohol dehydrogenases, catalytic domain"/>
    <property type="match status" value="1"/>
</dbReference>
<dbReference type="EMBL" id="WOWK01000049">
    <property type="protein sequence ID" value="KAF0323778.1"/>
    <property type="molecule type" value="Genomic_DNA"/>
</dbReference>
<dbReference type="Pfam" id="PF00109">
    <property type="entry name" value="ketoacyl-synt"/>
    <property type="match status" value="1"/>
</dbReference>
<dbReference type="InterPro" id="IPR049551">
    <property type="entry name" value="PKS_DH_C"/>
</dbReference>
<organism evidence="13 14">
    <name type="scientific">Colletotrichum asianum</name>
    <dbReference type="NCBI Taxonomy" id="702518"/>
    <lineage>
        <taxon>Eukaryota</taxon>
        <taxon>Fungi</taxon>
        <taxon>Dikarya</taxon>
        <taxon>Ascomycota</taxon>
        <taxon>Pezizomycotina</taxon>
        <taxon>Sordariomycetes</taxon>
        <taxon>Hypocreomycetidae</taxon>
        <taxon>Glomerellales</taxon>
        <taxon>Glomerellaceae</taxon>
        <taxon>Colletotrichum</taxon>
        <taxon>Colletotrichum gloeosporioides species complex</taxon>
    </lineage>
</organism>
<dbReference type="SUPFAM" id="SSF51735">
    <property type="entry name" value="NAD(P)-binding Rossmann-fold domains"/>
    <property type="match status" value="2"/>
</dbReference>
<evidence type="ECO:0000313" key="14">
    <source>
        <dbReference type="Proteomes" id="UP000434172"/>
    </source>
</evidence>
<evidence type="ECO:0000256" key="6">
    <source>
        <dbReference type="ARBA" id="ARBA00023002"/>
    </source>
</evidence>
<evidence type="ECO:0000256" key="3">
    <source>
        <dbReference type="ARBA" id="ARBA00022603"/>
    </source>
</evidence>
<dbReference type="SUPFAM" id="SSF53901">
    <property type="entry name" value="Thiolase-like"/>
    <property type="match status" value="1"/>
</dbReference>
<keyword evidence="14" id="KW-1185">Reference proteome</keyword>
<accession>A0A8H3WFW7</accession>
<dbReference type="SMART" id="SM00827">
    <property type="entry name" value="PKS_AT"/>
    <property type="match status" value="1"/>
</dbReference>
<reference evidence="13 14" key="1">
    <citation type="submission" date="2019-12" db="EMBL/GenBank/DDBJ databases">
        <title>A genome sequence resource for the geographically widespread anthracnose pathogen Colletotrichum asianum.</title>
        <authorList>
            <person name="Meng Y."/>
        </authorList>
    </citation>
    <scope>NUCLEOTIDE SEQUENCE [LARGE SCALE GENOMIC DNA]</scope>
    <source>
        <strain evidence="13 14">ICMP 18580</strain>
    </source>
</reference>
<name>A0A8H3WFW7_9PEZI</name>
<dbReference type="InterPro" id="IPR016039">
    <property type="entry name" value="Thiolase-like"/>
</dbReference>
<dbReference type="InterPro" id="IPR016036">
    <property type="entry name" value="Malonyl_transacylase_ACP-bd"/>
</dbReference>
<dbReference type="InterPro" id="IPR050091">
    <property type="entry name" value="PKS_NRPS_Biosynth_Enz"/>
</dbReference>
<keyword evidence="6" id="KW-0560">Oxidoreductase</keyword>
<dbReference type="PROSITE" id="PS50075">
    <property type="entry name" value="CARRIER"/>
    <property type="match status" value="1"/>
</dbReference>
<feature type="domain" description="Carrier" evidence="10">
    <location>
        <begin position="2376"/>
        <end position="2453"/>
    </location>
</feature>
<evidence type="ECO:0000259" key="11">
    <source>
        <dbReference type="PROSITE" id="PS52004"/>
    </source>
</evidence>
<feature type="region of interest" description="N-terminal hotdog fold" evidence="9">
    <location>
        <begin position="896"/>
        <end position="1025"/>
    </location>
</feature>
<sequence>MGEYIQSSSEPFLVAVCGLGLRAPGGIRNATDYWDLLVNGRDARGPIPDTRYNIDGFNDALGGKNTIKTRFGYFLTDDLTRIDTSLFSMSRKEVERCDPQQRLLLEVAREALEDAGETKYRGERIGCYVGTFGDDWAQIAGKETQHQGGLGYVATGNGDLMLSNRVSYEYDLRGPSMTIKTGCSASLAALHEAFRSIQDGDATGAIIGGTSLIMTPTTTAAFTSEGILSPDGSCKSFDAKADGFARAEAINAIYIKPLSSAIRDGNAIRAVIRATGANSDGHSQGLFTPNQIAQEALMRKVYRDAGLDPSHTAYVECHGTGTATGDPIETSAVGEVFGEKGVYIGSVKPNVGHSEGASGLNSLIKAVLALEYKTIPPNIKFNEPNPKIPFAEKKLTVPTLPTPWPADRAERISINSFGIGGTNAHVILESYSKSRPIIINGHSTSHPELLLVSANTAASLKEQVDRYQEFVALHPEVNKRDIAYTLATKREALPHRAFTIVHGDNIIETSAPVKAPSKAPDVYFIFSGQGAQWPEMAKQLVTTDPLFEAELKRMDGVLKSLSHRPRWSIIDELLEAATTSRIGTAELSQPLCTAIQLALVNRLRAAGVKPTAVVGHSSGEIAAAYAAGAITLEAAIICAYYRGYVTKQQTLAGSMAAIGLGPQDVSKFLIDGVVVACENSPQSSTISGDKEKVMEVIARIKAEMPDVLARPLKVDMAYHSHHMTALGKTYTALLEAELQKIGAWSSSATSLFFSSVTGEVLDKSFSFGPDYWRTNLVSPVRFSTAISRLVESQGDGFFLEIGPHSALAGPLRQVCSQTSRPCNYASCLIRGDDGVKTLLSCFGRLFQEGFHLNLGALYSGGKTLNDLPTYAFDHSLSLWYESRVSQAWRQRKYPHHALLGARVPESPDTAPQWRNILSLEDEPWIVDHKVKQDIVYPFAGYVAIAGEAVRQMNGVNAGYSIRHTVAHSALVLNHEKAAELMTTLRRHPLTDSDPSEWFEFTIASYNGATWTKHCEGQVKALDDELPSTLVRVDHPRKVVSSRFYDYMGDVGINFGPEFRRLENVTSSTTEALASADITVPGEEMSKPYVMHPVAIDACFQLLILSYAKGLGRNVTQLSVPTLIESLDIRRGDGSLTARAWGSSTTEPEGVECVSNGKTALRLNGFKLTALEESNDADYDEYAAARLEWLPDFDFVDVAPLFKPPPSDREEARMIEELTLLCIIESCERLRGLSPAQPHFAKLRDWIDREVHGAREGGNALVPDSAKYLKLTREARRAKLEDLHRRLLKGNKSGLVEGLKRVVDNAERIFKGEAETIDILMEGGILAELYNAVSFGYSDFVKLMSSTKPNLRILEVGAGTGGTTELILRDLMHEGGLPRYSSYTFTDVSAGFFPQAKERFAYAPNMEYKVFDISKDPIEQEFVESSYDVIFAANVVHATPSLKDTLSNLNKVLKPGGALVLTEICTELRSPTYIFGNFVGWWLGENDGRLYAPYVHPSRWHSELLASGFTGVETAVYDEDAPYMCCTTIMSRRCRDLPPRGTSVTLVTSDAEGDVAQSLSSSLTDAGFSVTAICLGDPLPKDQDIISCIDIEKNLFENINQDDFYAFRDLIREQGVNQNLLWLTNPVQVKCKDPRSAQTIGTARTIRTELAVPFHTLEISKDEPNFKDLVLKVFGKIRQEEDDDNLVSDKEFVVDNGTICIGRYHPFSLEEELSQRSIAGQETIQSLQIGKIGSIESLYWAEQALPQTIPADTIEVEPQSIGLNLKDVLTAMGVINPVGSVQMELGIELGGIVTRVGSDVDEFKIGDRVFAFAPEGCLATKAVLQRYHAAKLPDNLSFQDAAGVPVVFATVIHGLINIGHLQKDQSVLIHAGCGGVGLSAIQICRMIGAEIFVTVGSPDKVDYLMKTYGIPRNRIFHSRDESFLDGVMRETGGRGVDLVLNSLTGPLLHASWKCVAEFGMMVEIGKRDLLGYGKLDLNPFIGSRQYVGFDGVQFARKRHRYFRQLLEQFLGYWEQGHIRPISEQTHFPASDIVNAFRHLQHGSHIGKVIVSMDDLSAQTDAKPLAKSIKFDPEATYLLTGGLGGLGKSMSTWLVEHGARHLTIISRSAGLSDESKAAIKEIESLGAKVVTVAGGVENMDDVKAAVSASSKPIKGVFHLAMVLRDSPMVDMTWEQWDQVAKPKVTGAWNLHHALSNQPLDFFWLASSVVTVVDQPGQGNYSAASTYLEAFTQYRLGLGLPTAILNICPIKGVGFVAESAVAQRNTKAQGIYFLGEKEYLDYVEHSILAAKGNLSAYEATPSSRPPKAWKNESQVVMGLRSDLHLEDPNNRCNWRRDRRMGAYHNIRNKQADESAGDSSALKTFLNQASENPDLLSDKANIEFLAQEIGAKVYDFMLKPGEDVDTSLSLAQIGLDSLMATELRRWFRQLLGLQVSVLEIMASGSLFQLAETALTALKNKALGSS</sequence>
<dbReference type="InterPro" id="IPR049552">
    <property type="entry name" value="PKS_DH_N"/>
</dbReference>
<dbReference type="Pfam" id="PF08659">
    <property type="entry name" value="KR"/>
    <property type="match status" value="1"/>
</dbReference>
<evidence type="ECO:0000259" key="10">
    <source>
        <dbReference type="PROSITE" id="PS50075"/>
    </source>
</evidence>
<dbReference type="PROSITE" id="PS52019">
    <property type="entry name" value="PKS_MFAS_DH"/>
    <property type="match status" value="1"/>
</dbReference>
<dbReference type="PANTHER" id="PTHR43775">
    <property type="entry name" value="FATTY ACID SYNTHASE"/>
    <property type="match status" value="1"/>
</dbReference>
<feature type="domain" description="Ketosynthase family 3 (KS3)" evidence="11">
    <location>
        <begin position="11"/>
        <end position="430"/>
    </location>
</feature>
<dbReference type="SMART" id="SM00826">
    <property type="entry name" value="PKS_DH"/>
    <property type="match status" value="1"/>
</dbReference>
<evidence type="ECO:0000256" key="8">
    <source>
        <dbReference type="ARBA" id="ARBA00023315"/>
    </source>
</evidence>
<dbReference type="InterPro" id="IPR029063">
    <property type="entry name" value="SAM-dependent_MTases_sf"/>
</dbReference>
<evidence type="ECO:0000259" key="12">
    <source>
        <dbReference type="PROSITE" id="PS52019"/>
    </source>
</evidence>
<dbReference type="GO" id="GO:0006633">
    <property type="term" value="P:fatty acid biosynthetic process"/>
    <property type="evidence" value="ECO:0007669"/>
    <property type="project" value="InterPro"/>
</dbReference>
<feature type="domain" description="PKS/mFAS DH" evidence="12">
    <location>
        <begin position="896"/>
        <end position="1176"/>
    </location>
</feature>
<dbReference type="InterPro" id="IPR036291">
    <property type="entry name" value="NAD(P)-bd_dom_sf"/>
</dbReference>
<dbReference type="Pfam" id="PF13602">
    <property type="entry name" value="ADH_zinc_N_2"/>
    <property type="match status" value="1"/>
</dbReference>
<dbReference type="InterPro" id="IPR014030">
    <property type="entry name" value="Ketoacyl_synth_N"/>
</dbReference>
<dbReference type="Pfam" id="PF14765">
    <property type="entry name" value="PS-DH"/>
    <property type="match status" value="1"/>
</dbReference>
<dbReference type="InterPro" id="IPR001227">
    <property type="entry name" value="Ac_transferase_dom_sf"/>
</dbReference>
<dbReference type="InterPro" id="IPR014031">
    <property type="entry name" value="Ketoacyl_synth_C"/>
</dbReference>
<dbReference type="SMART" id="SM00822">
    <property type="entry name" value="PKS_KR"/>
    <property type="match status" value="1"/>
</dbReference>
<dbReference type="PANTHER" id="PTHR43775:SF49">
    <property type="entry name" value="SYNTHASE, PUTATIVE (JCVI)-RELATED"/>
    <property type="match status" value="1"/>
</dbReference>
<dbReference type="InterPro" id="IPR006162">
    <property type="entry name" value="Ppantetheine_attach_site"/>
</dbReference>
<evidence type="ECO:0000256" key="4">
    <source>
        <dbReference type="ARBA" id="ARBA00022679"/>
    </source>
</evidence>
<dbReference type="Gene3D" id="3.40.50.720">
    <property type="entry name" value="NAD(P)-binding Rossmann-like Domain"/>
    <property type="match status" value="2"/>
</dbReference>
<dbReference type="Gene3D" id="3.40.366.10">
    <property type="entry name" value="Malonyl-Coenzyme A Acyl Carrier Protein, domain 2"/>
    <property type="match status" value="1"/>
</dbReference>
<dbReference type="InterPro" id="IPR016035">
    <property type="entry name" value="Acyl_Trfase/lysoPLipase"/>
</dbReference>
<dbReference type="InterPro" id="IPR009081">
    <property type="entry name" value="PP-bd_ACP"/>
</dbReference>
<dbReference type="Pfam" id="PF08242">
    <property type="entry name" value="Methyltransf_12"/>
    <property type="match status" value="1"/>
</dbReference>
<dbReference type="PROSITE" id="PS52004">
    <property type="entry name" value="KS3_2"/>
    <property type="match status" value="1"/>
</dbReference>
<dbReference type="InterPro" id="IPR013217">
    <property type="entry name" value="Methyltransf_12"/>
</dbReference>
<dbReference type="SMART" id="SM00825">
    <property type="entry name" value="PKS_KS"/>
    <property type="match status" value="1"/>
</dbReference>
<dbReference type="OrthoDB" id="329835at2759"/>
<keyword evidence="1" id="KW-0596">Phosphopantetheine</keyword>
<dbReference type="GO" id="GO:0004312">
    <property type="term" value="F:fatty acid synthase activity"/>
    <property type="evidence" value="ECO:0007669"/>
    <property type="project" value="TreeGrafter"/>
</dbReference>
<dbReference type="SUPFAM" id="SSF52151">
    <property type="entry name" value="FabD/lysophospholipase-like"/>
    <property type="match status" value="1"/>
</dbReference>
<dbReference type="SUPFAM" id="SSF47336">
    <property type="entry name" value="ACP-like"/>
    <property type="match status" value="1"/>
</dbReference>
<dbReference type="CDD" id="cd02440">
    <property type="entry name" value="AdoMet_MTases"/>
    <property type="match status" value="1"/>
</dbReference>
<comment type="caution">
    <text evidence="13">The sequence shown here is derived from an EMBL/GenBank/DDBJ whole genome shotgun (WGS) entry which is preliminary data.</text>
</comment>
<dbReference type="Gene3D" id="1.10.1200.10">
    <property type="entry name" value="ACP-like"/>
    <property type="match status" value="1"/>
</dbReference>
<keyword evidence="7" id="KW-0511">Multifunctional enzyme</keyword>
<dbReference type="Pfam" id="PF00550">
    <property type="entry name" value="PP-binding"/>
    <property type="match status" value="1"/>
</dbReference>
<feature type="active site" description="Proton acceptor; for dehydratase activity" evidence="9">
    <location>
        <position position="928"/>
    </location>
</feature>
<evidence type="ECO:0000313" key="13">
    <source>
        <dbReference type="EMBL" id="KAF0323778.1"/>
    </source>
</evidence>